<dbReference type="FunFam" id="3.40.309.10:FF:000004">
    <property type="entry name" value="Succinate-semialdehyde dehydrogenase I"/>
    <property type="match status" value="1"/>
</dbReference>
<keyword evidence="8" id="KW-1185">Reference proteome</keyword>
<dbReference type="OrthoDB" id="310895at2759"/>
<name>A0A443SRV6_9ACAR</name>
<dbReference type="InterPro" id="IPR016163">
    <property type="entry name" value="Ald_DH_C"/>
</dbReference>
<dbReference type="InterPro" id="IPR050740">
    <property type="entry name" value="Aldehyde_DH_Superfamily"/>
</dbReference>
<accession>A0A443SRV6</accession>
<dbReference type="GO" id="GO:0009450">
    <property type="term" value="P:gamma-aminobutyric acid catabolic process"/>
    <property type="evidence" value="ECO:0007669"/>
    <property type="project" value="TreeGrafter"/>
</dbReference>
<sequence length="509" mass="55340">SSVLLIVRQPWVHMHSAGRHMSTDVSAFLLNKAFINGKWVNASTGKTFPVFNPSTGEVLHESAECNQDDALLAIKAAKDAFKSWRSTTAKHRSDLLRKLFTKQLEYQEQLATLMSLEMGKPFKESLGEVNYGASFLEWFSEEARRINGEILQSPNQSKMMMYFKEPIGPVGIITPWNFPNAMITRKLGAVLAAGCTAVIRPAEDTPFSALAIAKLCEEVGFPPGVVNVITSSRNHASPIGNAFCSSPDLRCISFTGSTAVGKLLLAESASTVKRVCLELGGNAPFIVFESADASKAAEGCIASKFRNTGQTCVSANRIFVHANIYDKFAEELLKRVKKFNVGNALDPNTTIGPLVNERAVKKVKTHVTDAIAKGAKIVTGGMHINKCFYEPTIITNATDKMMLANEETFGPVAALFKFESENQVIEMANESRGGLAGYFYSNDISQIIRVAKNLEVGMIGVNEGIMSHCEAPFGGVKESGIGREGSHFGIDEFVNIKYVCLGSLKVELS</sequence>
<comment type="caution">
    <text evidence="7">The sequence shown here is derived from an EMBL/GenBank/DDBJ whole genome shotgun (WGS) entry which is preliminary data.</text>
</comment>
<evidence type="ECO:0000256" key="2">
    <source>
        <dbReference type="ARBA" id="ARBA00009986"/>
    </source>
</evidence>
<dbReference type="PANTHER" id="PTHR43353:SF5">
    <property type="entry name" value="SUCCINATE-SEMIALDEHYDE DEHYDROGENASE, MITOCHONDRIAL"/>
    <property type="match status" value="1"/>
</dbReference>
<dbReference type="AlphaFoldDB" id="A0A443SRV6"/>
<evidence type="ECO:0000256" key="3">
    <source>
        <dbReference type="ARBA" id="ARBA00023002"/>
    </source>
</evidence>
<dbReference type="GO" id="GO:0005739">
    <property type="term" value="C:mitochondrion"/>
    <property type="evidence" value="ECO:0007669"/>
    <property type="project" value="TreeGrafter"/>
</dbReference>
<evidence type="ECO:0000259" key="6">
    <source>
        <dbReference type="Pfam" id="PF00171"/>
    </source>
</evidence>
<protein>
    <recommendedName>
        <fullName evidence="6">Aldehyde dehydrogenase domain-containing protein</fullName>
    </recommendedName>
</protein>
<feature type="domain" description="Aldehyde dehydrogenase" evidence="6">
    <location>
        <begin position="39"/>
        <end position="499"/>
    </location>
</feature>
<dbReference type="PANTHER" id="PTHR43353">
    <property type="entry name" value="SUCCINATE-SEMIALDEHYDE DEHYDROGENASE, MITOCHONDRIAL"/>
    <property type="match status" value="1"/>
</dbReference>
<dbReference type="EMBL" id="NCKV01000598">
    <property type="protein sequence ID" value="RWS30195.1"/>
    <property type="molecule type" value="Genomic_DNA"/>
</dbReference>
<dbReference type="SUPFAM" id="SSF53720">
    <property type="entry name" value="ALDH-like"/>
    <property type="match status" value="1"/>
</dbReference>
<dbReference type="Proteomes" id="UP000288716">
    <property type="component" value="Unassembled WGS sequence"/>
</dbReference>
<dbReference type="Pfam" id="PF00171">
    <property type="entry name" value="Aldedh"/>
    <property type="match status" value="1"/>
</dbReference>
<dbReference type="Gene3D" id="3.40.309.10">
    <property type="entry name" value="Aldehyde Dehydrogenase, Chain A, domain 2"/>
    <property type="match status" value="1"/>
</dbReference>
<gene>
    <name evidence="7" type="ORF">B4U80_00924</name>
</gene>
<dbReference type="GO" id="GO:0004777">
    <property type="term" value="F:succinate-semialdehyde dehydrogenase (NAD+) activity"/>
    <property type="evidence" value="ECO:0007669"/>
    <property type="project" value="TreeGrafter"/>
</dbReference>
<evidence type="ECO:0000256" key="5">
    <source>
        <dbReference type="RuleBase" id="RU003345"/>
    </source>
</evidence>
<dbReference type="InterPro" id="IPR029510">
    <property type="entry name" value="Ald_DH_CS_GLU"/>
</dbReference>
<feature type="non-terminal residue" evidence="7">
    <location>
        <position position="1"/>
    </location>
</feature>
<comment type="pathway">
    <text evidence="1">Amino-acid degradation; 4-aminobutanoate degradation.</text>
</comment>
<dbReference type="STRING" id="299467.A0A443SRV6"/>
<dbReference type="InterPro" id="IPR015590">
    <property type="entry name" value="Aldehyde_DH_dom"/>
</dbReference>
<feature type="active site" evidence="4">
    <location>
        <position position="278"/>
    </location>
</feature>
<organism evidence="7 8">
    <name type="scientific">Leptotrombidium deliense</name>
    <dbReference type="NCBI Taxonomy" id="299467"/>
    <lineage>
        <taxon>Eukaryota</taxon>
        <taxon>Metazoa</taxon>
        <taxon>Ecdysozoa</taxon>
        <taxon>Arthropoda</taxon>
        <taxon>Chelicerata</taxon>
        <taxon>Arachnida</taxon>
        <taxon>Acari</taxon>
        <taxon>Acariformes</taxon>
        <taxon>Trombidiformes</taxon>
        <taxon>Prostigmata</taxon>
        <taxon>Anystina</taxon>
        <taxon>Parasitengona</taxon>
        <taxon>Trombiculoidea</taxon>
        <taxon>Trombiculidae</taxon>
        <taxon>Leptotrombidium</taxon>
    </lineage>
</organism>
<proteinExistence type="inferred from homology"/>
<evidence type="ECO:0000313" key="7">
    <source>
        <dbReference type="EMBL" id="RWS30195.1"/>
    </source>
</evidence>
<keyword evidence="3 5" id="KW-0560">Oxidoreductase</keyword>
<dbReference type="InterPro" id="IPR016161">
    <property type="entry name" value="Ald_DH/histidinol_DH"/>
</dbReference>
<dbReference type="PROSITE" id="PS00687">
    <property type="entry name" value="ALDEHYDE_DEHYDR_GLU"/>
    <property type="match status" value="1"/>
</dbReference>
<reference evidence="7 8" key="1">
    <citation type="journal article" date="2018" name="Gigascience">
        <title>Genomes of trombidid mites reveal novel predicted allergens and laterally-transferred genes associated with secondary metabolism.</title>
        <authorList>
            <person name="Dong X."/>
            <person name="Chaisiri K."/>
            <person name="Xia D."/>
            <person name="Armstrong S.D."/>
            <person name="Fang Y."/>
            <person name="Donnelly M.J."/>
            <person name="Kadowaki T."/>
            <person name="McGarry J.W."/>
            <person name="Darby A.C."/>
            <person name="Makepeace B.L."/>
        </authorList>
    </citation>
    <scope>NUCLEOTIDE SEQUENCE [LARGE SCALE GENOMIC DNA]</scope>
    <source>
        <strain evidence="7">UoL-UT</strain>
    </source>
</reference>
<comment type="similarity">
    <text evidence="2 5">Belongs to the aldehyde dehydrogenase family.</text>
</comment>
<evidence type="ECO:0000256" key="4">
    <source>
        <dbReference type="PROSITE-ProRule" id="PRU10007"/>
    </source>
</evidence>
<dbReference type="VEuPathDB" id="VectorBase:LDEU001845"/>
<dbReference type="InterPro" id="IPR016162">
    <property type="entry name" value="Ald_DH_N"/>
</dbReference>
<dbReference type="FunFam" id="3.40.605.10:FF:000005">
    <property type="entry name" value="Succinate-semialdehyde dehydrogenase I"/>
    <property type="match status" value="1"/>
</dbReference>
<dbReference type="Gene3D" id="3.40.605.10">
    <property type="entry name" value="Aldehyde Dehydrogenase, Chain A, domain 1"/>
    <property type="match status" value="1"/>
</dbReference>
<evidence type="ECO:0000313" key="8">
    <source>
        <dbReference type="Proteomes" id="UP000288716"/>
    </source>
</evidence>
<dbReference type="CDD" id="cd07103">
    <property type="entry name" value="ALDH_F5_SSADH_GabD"/>
    <property type="match status" value="1"/>
</dbReference>
<evidence type="ECO:0000256" key="1">
    <source>
        <dbReference type="ARBA" id="ARBA00005176"/>
    </source>
</evidence>